<gene>
    <name evidence="4" type="ORF">CSSPTR1EN2_LOCUS3352</name>
</gene>
<feature type="repeat" description="TPR" evidence="3">
    <location>
        <begin position="197"/>
        <end position="230"/>
    </location>
</feature>
<keyword evidence="5" id="KW-1185">Reference proteome</keyword>
<feature type="repeat" description="TPR" evidence="3">
    <location>
        <begin position="23"/>
        <end position="56"/>
    </location>
</feature>
<evidence type="ECO:0000313" key="4">
    <source>
        <dbReference type="EMBL" id="CAK9196195.1"/>
    </source>
</evidence>
<dbReference type="Proteomes" id="UP001497512">
    <property type="component" value="Chromosome 11"/>
</dbReference>
<protein>
    <recommendedName>
        <fullName evidence="6">Tetratricopeptide repeat protein SKI3</fullName>
    </recommendedName>
</protein>
<dbReference type="Gene3D" id="1.25.40.10">
    <property type="entry name" value="Tetratricopeptide repeat domain"/>
    <property type="match status" value="3"/>
</dbReference>
<organism evidence="4 5">
    <name type="scientific">Sphagnum troendelagicum</name>
    <dbReference type="NCBI Taxonomy" id="128251"/>
    <lineage>
        <taxon>Eukaryota</taxon>
        <taxon>Viridiplantae</taxon>
        <taxon>Streptophyta</taxon>
        <taxon>Embryophyta</taxon>
        <taxon>Bryophyta</taxon>
        <taxon>Sphagnophytina</taxon>
        <taxon>Sphagnopsida</taxon>
        <taxon>Sphagnales</taxon>
        <taxon>Sphagnaceae</taxon>
        <taxon>Sphagnum</taxon>
    </lineage>
</organism>
<keyword evidence="1" id="KW-0677">Repeat</keyword>
<dbReference type="InterPro" id="IPR011990">
    <property type="entry name" value="TPR-like_helical_dom_sf"/>
</dbReference>
<dbReference type="InterPro" id="IPR019734">
    <property type="entry name" value="TPR_rpt"/>
</dbReference>
<evidence type="ECO:0000256" key="3">
    <source>
        <dbReference type="PROSITE-ProRule" id="PRU00339"/>
    </source>
</evidence>
<dbReference type="PANTHER" id="PTHR15704">
    <property type="entry name" value="SUPERKILLER 3 PROTEIN-RELATED"/>
    <property type="match status" value="1"/>
</dbReference>
<evidence type="ECO:0000256" key="2">
    <source>
        <dbReference type="ARBA" id="ARBA00022803"/>
    </source>
</evidence>
<dbReference type="Pfam" id="PF13432">
    <property type="entry name" value="TPR_16"/>
    <property type="match status" value="3"/>
</dbReference>
<sequence>MPKEVSFDAKAVSSSSDAEEISHEALADRGWVAFQQGSVDEAVKLLEQAVNLYGDNSSYHRRLGLVYWETGGEQGKERAVAQLVEAARLNPREADVFRYLGHYYQQNARDTRRAARCYQKAITLDSEDGEAGEALCNLLEQGGQLVLEAAICREACQHSPRAFWAWRRLGFMELQARHWSEAVANLQHALRGYSSDGSSWEALGVAYQQLGMFTAALKAYGRAVALQEASPVFALLQSGNILLSLASFTQASEMFHSALDKAPQHVVAQCGLGTALLGRARECISTGAFAWAATLLEEASQVVSHCTTSNGRVAAAWKLLGDIEVTYAQILPCEVIEAGVEAVGMGDVSATVAAYAHKRIKAWCQQRVAAAKRAMRAYLHLLHLCPDQGSVFADCAIAMELVSSLQRDKTASSPAWSGPEKAMLGGLRLDGTNADMWVTFGILVQPKALKQHAFIQALRLDAYHALTWAHLGQLYLCEGEQELAKQAFDRARSADATLALPWSGMALVHSMRGSKQDMEEAMASCLQAVHLSPVVNFQLGLAKLANCTHQLHLPQVYAAIEQAVQHAPQMAEAHNLKGLVCECQGNFSAAIAAFKMAGFMLASTAGVDHLSLANKSNMVSLNLARVLCKVSFLPLSFSRFCNSDAGVAVLSSALLMTDIALWQVGNTRAAIQEYAQLAGSEQANESRKEATSLSLYFKMKYWDSGPSAVLEEIRKTEIRMFKVDSFSFTAFALAVASGHQQSVSGVLSRRNLLFEHERGPQAHLLLAAGKQVRFDSERHHHGGVVGSLLIALHSFPNSFRLRAKLGQVLTESSYGNLAKLAVRCCNVHLYPTVVQDVVCTSSTCAVVACSVCGNVQPAFYFSPDHQRDAAIPVRTLVQRWVHTQPWNSRAQYSLILTLQQQMQQQKQVCQMIYRMACNQFAAIASDPVMGSILQVCASDAALRLGDTASALQHAKAASELSTSNLLYHLFASFQLARCYAATENHQLLHMELKKCHHNTSSDDLLGLLKLAELEDQAGSRDLRSDSFEHAVQMKGGVDQGLWMALWWLGHAQTFLEAQDYLSAEKAAAKAVTFHSGNPILHLFHGAICIELAKVGGHQQYLSLAIHSLQKAVQNSASAGLAVADALLAQTEASKATSHSRTPLKWERNLRMAWARWPAEHRPAELYFQMGSLSEQSRDTTQEGMQAPETLRSKRSWLQTAVRSNPACLRYWRTLRQS</sequence>
<accession>A0ABP0TGN3</accession>
<dbReference type="InterPro" id="IPR039226">
    <property type="entry name" value="Ski3/TTC37"/>
</dbReference>
<evidence type="ECO:0000313" key="5">
    <source>
        <dbReference type="Proteomes" id="UP001497512"/>
    </source>
</evidence>
<evidence type="ECO:0000256" key="1">
    <source>
        <dbReference type="ARBA" id="ARBA00022737"/>
    </source>
</evidence>
<name>A0ABP0TGN3_9BRYO</name>
<dbReference type="SUPFAM" id="SSF48452">
    <property type="entry name" value="TPR-like"/>
    <property type="match status" value="3"/>
</dbReference>
<dbReference type="PROSITE" id="PS50005">
    <property type="entry name" value="TPR"/>
    <property type="match status" value="3"/>
</dbReference>
<dbReference type="EMBL" id="OZ019903">
    <property type="protein sequence ID" value="CAK9196195.1"/>
    <property type="molecule type" value="Genomic_DNA"/>
</dbReference>
<feature type="repeat" description="TPR" evidence="3">
    <location>
        <begin position="465"/>
        <end position="498"/>
    </location>
</feature>
<dbReference type="PANTHER" id="PTHR15704:SF7">
    <property type="entry name" value="SUPERKILLER COMPLEX PROTEIN 3"/>
    <property type="match status" value="1"/>
</dbReference>
<reference evidence="4" key="1">
    <citation type="submission" date="2024-02" db="EMBL/GenBank/DDBJ databases">
        <authorList>
            <consortium name="ELIXIR-Norway"/>
            <consortium name="Elixir Norway"/>
        </authorList>
    </citation>
    <scope>NUCLEOTIDE SEQUENCE</scope>
</reference>
<evidence type="ECO:0008006" key="6">
    <source>
        <dbReference type="Google" id="ProtNLM"/>
    </source>
</evidence>
<dbReference type="SMART" id="SM00028">
    <property type="entry name" value="TPR"/>
    <property type="match status" value="9"/>
</dbReference>
<proteinExistence type="predicted"/>
<keyword evidence="2 3" id="KW-0802">TPR repeat</keyword>